<accession>A0A0C9WPG1</accession>
<reference evidence="2" key="2">
    <citation type="submission" date="2015-01" db="EMBL/GenBank/DDBJ databases">
        <title>Evolutionary Origins and Diversification of the Mycorrhizal Mutualists.</title>
        <authorList>
            <consortium name="DOE Joint Genome Institute"/>
            <consortium name="Mycorrhizal Genomics Consortium"/>
            <person name="Kohler A."/>
            <person name="Kuo A."/>
            <person name="Nagy L.G."/>
            <person name="Floudas D."/>
            <person name="Copeland A."/>
            <person name="Barry K.W."/>
            <person name="Cichocki N."/>
            <person name="Veneault-Fourrey C."/>
            <person name="LaButti K."/>
            <person name="Lindquist E.A."/>
            <person name="Lipzen A."/>
            <person name="Lundell T."/>
            <person name="Morin E."/>
            <person name="Murat C."/>
            <person name="Riley R."/>
            <person name="Ohm R."/>
            <person name="Sun H."/>
            <person name="Tunlid A."/>
            <person name="Henrissat B."/>
            <person name="Grigoriev I.V."/>
            <person name="Hibbett D.S."/>
            <person name="Martin F."/>
        </authorList>
    </citation>
    <scope>NUCLEOTIDE SEQUENCE [LARGE SCALE GENOMIC DNA]</scope>
    <source>
        <strain evidence="2">LaAM-08-1</strain>
    </source>
</reference>
<dbReference type="AlphaFoldDB" id="A0A0C9WPG1"/>
<name>A0A0C9WPG1_9AGAR</name>
<evidence type="ECO:0000313" key="1">
    <source>
        <dbReference type="EMBL" id="KIJ89413.1"/>
    </source>
</evidence>
<keyword evidence="2" id="KW-1185">Reference proteome</keyword>
<dbReference type="OrthoDB" id="10496127at2759"/>
<sequence length="250" mass="28870">MWEQSISQIRDALAEILQDYGCGEEYRTANVTANNYRNLLTLLEDVHTFAVVQTSSQFEEGYHRSERRRKMDLERKKLVVEPTPRAPSANDVKRALKAKQDRILRLLQPSFASAVSAGQAEDYLKKAYLVWFLCFPEAEPEITVEEAFKDDPMYEVHIIKAREKLVRTKLGWSTFLFPSRPAKPALEEGATVQWEKDLNAAIQEILDELPTTWNPDKDITFLKLEHVVALSRAHEEGRLEGRREAMDDDY</sequence>
<proteinExistence type="predicted"/>
<gene>
    <name evidence="1" type="ORF">K443DRAFT_126784</name>
</gene>
<dbReference type="EMBL" id="KN839766">
    <property type="protein sequence ID" value="KIJ89413.1"/>
    <property type="molecule type" value="Genomic_DNA"/>
</dbReference>
<dbReference type="HOGENOM" id="CLU_1111551_0_0_1"/>
<dbReference type="Proteomes" id="UP000054477">
    <property type="component" value="Unassembled WGS sequence"/>
</dbReference>
<protein>
    <submittedName>
        <fullName evidence="1">Uncharacterized protein</fullName>
    </submittedName>
</protein>
<reference evidence="1 2" key="1">
    <citation type="submission" date="2014-04" db="EMBL/GenBank/DDBJ databases">
        <authorList>
            <consortium name="DOE Joint Genome Institute"/>
            <person name="Kuo A."/>
            <person name="Kohler A."/>
            <person name="Nagy L.G."/>
            <person name="Floudas D."/>
            <person name="Copeland A."/>
            <person name="Barry K.W."/>
            <person name="Cichocki N."/>
            <person name="Veneault-Fourrey C."/>
            <person name="LaButti K."/>
            <person name="Lindquist E.A."/>
            <person name="Lipzen A."/>
            <person name="Lundell T."/>
            <person name="Morin E."/>
            <person name="Murat C."/>
            <person name="Sun H."/>
            <person name="Tunlid A."/>
            <person name="Henrissat B."/>
            <person name="Grigoriev I.V."/>
            <person name="Hibbett D.S."/>
            <person name="Martin F."/>
            <person name="Nordberg H.P."/>
            <person name="Cantor M.N."/>
            <person name="Hua S.X."/>
        </authorList>
    </citation>
    <scope>NUCLEOTIDE SEQUENCE [LARGE SCALE GENOMIC DNA]</scope>
    <source>
        <strain evidence="1 2">LaAM-08-1</strain>
    </source>
</reference>
<evidence type="ECO:0000313" key="2">
    <source>
        <dbReference type="Proteomes" id="UP000054477"/>
    </source>
</evidence>
<organism evidence="1 2">
    <name type="scientific">Laccaria amethystina LaAM-08-1</name>
    <dbReference type="NCBI Taxonomy" id="1095629"/>
    <lineage>
        <taxon>Eukaryota</taxon>
        <taxon>Fungi</taxon>
        <taxon>Dikarya</taxon>
        <taxon>Basidiomycota</taxon>
        <taxon>Agaricomycotina</taxon>
        <taxon>Agaricomycetes</taxon>
        <taxon>Agaricomycetidae</taxon>
        <taxon>Agaricales</taxon>
        <taxon>Agaricineae</taxon>
        <taxon>Hydnangiaceae</taxon>
        <taxon>Laccaria</taxon>
    </lineage>
</organism>